<dbReference type="PANTHER" id="PTHR21015:SF22">
    <property type="entry name" value="GLYCOSYLTRANSFERASE"/>
    <property type="match status" value="1"/>
</dbReference>
<dbReference type="GO" id="GO:0051301">
    <property type="term" value="P:cell division"/>
    <property type="evidence" value="ECO:0007669"/>
    <property type="project" value="UniProtKB-KW"/>
</dbReference>
<dbReference type="Pfam" id="PF04101">
    <property type="entry name" value="Glyco_tran_28_C"/>
    <property type="match status" value="1"/>
</dbReference>
<evidence type="ECO:0000259" key="11">
    <source>
        <dbReference type="Pfam" id="PF03033"/>
    </source>
</evidence>
<feature type="binding site" evidence="10">
    <location>
        <position position="196"/>
    </location>
    <ligand>
        <name>UDP-N-acetyl-alpha-D-glucosamine</name>
        <dbReference type="ChEBI" id="CHEBI:57705"/>
    </ligand>
</feature>
<reference evidence="13" key="1">
    <citation type="submission" date="2024-05" db="EMBL/GenBank/DDBJ databases">
        <authorList>
            <person name="Yu L."/>
        </authorList>
    </citation>
    <scope>NUCLEOTIDE SEQUENCE</scope>
    <source>
        <strain evidence="13">G08B096</strain>
    </source>
</reference>
<feature type="domain" description="Glycosyltransferase family 28 N-terminal" evidence="11">
    <location>
        <begin position="5"/>
        <end position="142"/>
    </location>
</feature>
<gene>
    <name evidence="10 13" type="primary">murG</name>
    <name evidence="13" type="ORF">ABIQ69_09385</name>
</gene>
<keyword evidence="6 10" id="KW-0573">Peptidoglycan synthesis</keyword>
<proteinExistence type="inferred from homology"/>
<keyword evidence="2 10" id="KW-0132">Cell division</keyword>
<evidence type="ECO:0000256" key="3">
    <source>
        <dbReference type="ARBA" id="ARBA00022676"/>
    </source>
</evidence>
<dbReference type="InterPro" id="IPR007235">
    <property type="entry name" value="Glyco_trans_28_C"/>
</dbReference>
<comment type="subcellular location">
    <subcellularLocation>
        <location evidence="10">Cell membrane</location>
        <topology evidence="10">Peripheral membrane protein</topology>
        <orientation evidence="10">Cytoplasmic side</orientation>
    </subcellularLocation>
</comment>
<dbReference type="NCBIfam" id="TIGR01133">
    <property type="entry name" value="murG"/>
    <property type="match status" value="1"/>
</dbReference>
<dbReference type="GO" id="GO:0009252">
    <property type="term" value="P:peptidoglycan biosynthetic process"/>
    <property type="evidence" value="ECO:0007669"/>
    <property type="project" value="UniProtKB-UniRule"/>
</dbReference>
<dbReference type="GO" id="GO:0008360">
    <property type="term" value="P:regulation of cell shape"/>
    <property type="evidence" value="ECO:0007669"/>
    <property type="project" value="UniProtKB-KW"/>
</dbReference>
<feature type="domain" description="Glycosyl transferase family 28 C-terminal" evidence="12">
    <location>
        <begin position="189"/>
        <end position="346"/>
    </location>
</feature>
<dbReference type="CDD" id="cd03785">
    <property type="entry name" value="GT28_MurG"/>
    <property type="match status" value="1"/>
</dbReference>
<keyword evidence="8 10" id="KW-0131">Cell cycle</keyword>
<keyword evidence="7 10" id="KW-0472">Membrane</keyword>
<comment type="function">
    <text evidence="10">Cell wall formation. Catalyzes the transfer of a GlcNAc subunit on undecaprenyl-pyrophosphoryl-MurNAc-pentapeptide (lipid intermediate I) to form undecaprenyl-pyrophosphoryl-MurNAc-(pentapeptide)GlcNAc (lipid intermediate II).</text>
</comment>
<dbReference type="InterPro" id="IPR006009">
    <property type="entry name" value="GlcNAc_MurG"/>
</dbReference>
<evidence type="ECO:0000313" key="13">
    <source>
        <dbReference type="EMBL" id="XBX80834.1"/>
    </source>
</evidence>
<dbReference type="InterPro" id="IPR004276">
    <property type="entry name" value="GlycoTrans_28_N"/>
</dbReference>
<feature type="binding site" evidence="10">
    <location>
        <begin position="11"/>
        <end position="13"/>
    </location>
    <ligand>
        <name>UDP-N-acetyl-alpha-D-glucosamine</name>
        <dbReference type="ChEBI" id="CHEBI:57705"/>
    </ligand>
</feature>
<sequence length="366" mass="38460">MTTYLLAGGGTAGHVNPLLAVADRLRKRDPDAEVLVLGTAEGLEARLVPARGYELLTIAKVPFPRRPNRQAVAFPTRFRRSIEDVRRILDERAVDLVVGFGGYVSTPAYLAARRAGIPIAIHEANARPGLANRLGVRYAAATGVAFDGTPLTGAELVGMPLRREIETLDRQAVREDAAAWFDLDAARPVLVVTGGSLGARRINTTIAASAADLLATGWQVLHVTGAASEVPDPGLPGYRMVEYADRMDLALALADAAVSRAGAATVSELAALGIPAVYVPYPVGNGEQRFNAAPVVAAGGGILVEDREFTPEWVRAELVPLLGDRARVEAMGRAAASAGFRDGTDRMVALLDRALGAGARGPARPA</sequence>
<evidence type="ECO:0000256" key="9">
    <source>
        <dbReference type="ARBA" id="ARBA00023316"/>
    </source>
</evidence>
<keyword evidence="5 10" id="KW-0133">Cell shape</keyword>
<evidence type="ECO:0000256" key="10">
    <source>
        <dbReference type="HAMAP-Rule" id="MF_00033"/>
    </source>
</evidence>
<evidence type="ECO:0000259" key="12">
    <source>
        <dbReference type="Pfam" id="PF04101"/>
    </source>
</evidence>
<dbReference type="GO" id="GO:0005886">
    <property type="term" value="C:plasma membrane"/>
    <property type="evidence" value="ECO:0007669"/>
    <property type="project" value="UniProtKB-SubCell"/>
</dbReference>
<evidence type="ECO:0000256" key="5">
    <source>
        <dbReference type="ARBA" id="ARBA00022960"/>
    </source>
</evidence>
<keyword evidence="3 10" id="KW-0328">Glycosyltransferase</keyword>
<evidence type="ECO:0000256" key="2">
    <source>
        <dbReference type="ARBA" id="ARBA00022618"/>
    </source>
</evidence>
<dbReference type="Pfam" id="PF03033">
    <property type="entry name" value="Glyco_transf_28"/>
    <property type="match status" value="1"/>
</dbReference>
<evidence type="ECO:0000256" key="6">
    <source>
        <dbReference type="ARBA" id="ARBA00022984"/>
    </source>
</evidence>
<keyword evidence="1 10" id="KW-1003">Cell membrane</keyword>
<dbReference type="Gene3D" id="3.40.50.2000">
    <property type="entry name" value="Glycogen Phosphorylase B"/>
    <property type="match status" value="2"/>
</dbReference>
<dbReference type="RefSeq" id="WP_350346860.1">
    <property type="nucleotide sequence ID" value="NZ_CP158374.1"/>
</dbReference>
<dbReference type="GO" id="GO:0005975">
    <property type="term" value="P:carbohydrate metabolic process"/>
    <property type="evidence" value="ECO:0007669"/>
    <property type="project" value="InterPro"/>
</dbReference>
<organism evidence="13">
    <name type="scientific">Agromyces sp. G08B096</name>
    <dbReference type="NCBI Taxonomy" id="3156399"/>
    <lineage>
        <taxon>Bacteria</taxon>
        <taxon>Bacillati</taxon>
        <taxon>Actinomycetota</taxon>
        <taxon>Actinomycetes</taxon>
        <taxon>Micrococcales</taxon>
        <taxon>Microbacteriaceae</taxon>
        <taxon>Agromyces</taxon>
    </lineage>
</organism>
<feature type="binding site" evidence="10">
    <location>
        <position position="162"/>
    </location>
    <ligand>
        <name>UDP-N-acetyl-alpha-D-glucosamine</name>
        <dbReference type="ChEBI" id="CHEBI:57705"/>
    </ligand>
</feature>
<name>A0AAU7W305_9MICO</name>
<dbReference type="SUPFAM" id="SSF53756">
    <property type="entry name" value="UDP-Glycosyltransferase/glycogen phosphorylase"/>
    <property type="match status" value="1"/>
</dbReference>
<protein>
    <recommendedName>
        <fullName evidence="10">UDP-N-acetylglucosamine--N-acetylmuramyl-(pentapeptide) pyrophosphoryl-undecaprenol N-acetylglucosamine transferase</fullName>
        <ecNumber evidence="10">2.4.1.227</ecNumber>
    </recommendedName>
    <alternativeName>
        <fullName evidence="10">Undecaprenyl-PP-MurNAc-pentapeptide-UDPGlcNAc GlcNAc transferase</fullName>
    </alternativeName>
</protein>
<dbReference type="PANTHER" id="PTHR21015">
    <property type="entry name" value="UDP-N-ACETYLGLUCOSAMINE--N-ACETYLMURAMYL-(PENTAPEPTIDE) PYROPHOSPHORYL-UNDECAPRENOL N-ACETYLGLUCOSAMINE TRANSFERASE 1"/>
    <property type="match status" value="1"/>
</dbReference>
<evidence type="ECO:0000256" key="1">
    <source>
        <dbReference type="ARBA" id="ARBA00022475"/>
    </source>
</evidence>
<feature type="binding site" evidence="10">
    <location>
        <position position="125"/>
    </location>
    <ligand>
        <name>UDP-N-acetyl-alpha-D-glucosamine</name>
        <dbReference type="ChEBI" id="CHEBI:57705"/>
    </ligand>
</feature>
<dbReference type="EMBL" id="CP158374">
    <property type="protein sequence ID" value="XBX80834.1"/>
    <property type="molecule type" value="Genomic_DNA"/>
</dbReference>
<dbReference type="GO" id="GO:0050511">
    <property type="term" value="F:undecaprenyldiphospho-muramoylpentapeptide beta-N-acetylglucosaminyltransferase activity"/>
    <property type="evidence" value="ECO:0007669"/>
    <property type="project" value="UniProtKB-UniRule"/>
</dbReference>
<comment type="similarity">
    <text evidence="10">Belongs to the glycosyltransferase 28 family. MurG subfamily.</text>
</comment>
<accession>A0AAU7W305</accession>
<comment type="caution">
    <text evidence="10">Lacks conserved residue(s) required for the propagation of feature annotation.</text>
</comment>
<evidence type="ECO:0000256" key="8">
    <source>
        <dbReference type="ARBA" id="ARBA00023306"/>
    </source>
</evidence>
<evidence type="ECO:0000256" key="4">
    <source>
        <dbReference type="ARBA" id="ARBA00022679"/>
    </source>
</evidence>
<comment type="pathway">
    <text evidence="10">Cell wall biogenesis; peptidoglycan biosynthesis.</text>
</comment>
<comment type="catalytic activity">
    <reaction evidence="10">
        <text>di-trans,octa-cis-undecaprenyl diphospho-N-acetyl-alpha-D-muramoyl-L-alanyl-D-glutamyl-meso-2,6-diaminopimeloyl-D-alanyl-D-alanine + UDP-N-acetyl-alpha-D-glucosamine = di-trans,octa-cis-undecaprenyl diphospho-[N-acetyl-alpha-D-glucosaminyl-(1-&gt;4)]-N-acetyl-alpha-D-muramoyl-L-alanyl-D-glutamyl-meso-2,6-diaminopimeloyl-D-alanyl-D-alanine + UDP + H(+)</text>
        <dbReference type="Rhea" id="RHEA:31227"/>
        <dbReference type="ChEBI" id="CHEBI:15378"/>
        <dbReference type="ChEBI" id="CHEBI:57705"/>
        <dbReference type="ChEBI" id="CHEBI:58223"/>
        <dbReference type="ChEBI" id="CHEBI:61387"/>
        <dbReference type="ChEBI" id="CHEBI:61388"/>
        <dbReference type="EC" id="2.4.1.227"/>
    </reaction>
</comment>
<keyword evidence="9 10" id="KW-0961">Cell wall biogenesis/degradation</keyword>
<dbReference type="GO" id="GO:0071555">
    <property type="term" value="P:cell wall organization"/>
    <property type="evidence" value="ECO:0007669"/>
    <property type="project" value="UniProtKB-KW"/>
</dbReference>
<dbReference type="HAMAP" id="MF_00033">
    <property type="entry name" value="MurG"/>
    <property type="match status" value="1"/>
</dbReference>
<dbReference type="AlphaFoldDB" id="A0AAU7W305"/>
<keyword evidence="4 10" id="KW-0808">Transferase</keyword>
<dbReference type="EC" id="2.4.1.227" evidence="10"/>
<feature type="binding site" evidence="10">
    <location>
        <position position="288"/>
    </location>
    <ligand>
        <name>UDP-N-acetyl-alpha-D-glucosamine</name>
        <dbReference type="ChEBI" id="CHEBI:57705"/>
    </ligand>
</feature>
<evidence type="ECO:0000256" key="7">
    <source>
        <dbReference type="ARBA" id="ARBA00023136"/>
    </source>
</evidence>